<dbReference type="Proteomes" id="UP000778797">
    <property type="component" value="Unassembled WGS sequence"/>
</dbReference>
<keyword evidence="3" id="KW-1185">Reference proteome</keyword>
<dbReference type="Pfam" id="PF13568">
    <property type="entry name" value="OMP_b-brl_2"/>
    <property type="match status" value="1"/>
</dbReference>
<evidence type="ECO:0000313" key="3">
    <source>
        <dbReference type="Proteomes" id="UP000778797"/>
    </source>
</evidence>
<sequence length="227" mass="26525">MRYLPLFFMFFLFQSNYGQDSLVVDDRYREDQFYASITYNILSNVPDDLSQDGFSTGFHLGFIRDMPFNARRNWSVGLGIGVSSNSYNQNLIISENANEFQFSFSDETIENIQKNKFTTYLIDFPLELRWRTSTATDYKFWRIYTGFKFSYLVYNTSKLRSSNLDNDLSSIDNFNDFQYGITLSAGYGTWNFNVYYGLNSIFDNTVSVDNQSIDIKALKLGLIFYIL</sequence>
<evidence type="ECO:0000259" key="1">
    <source>
        <dbReference type="Pfam" id="PF13568"/>
    </source>
</evidence>
<reference evidence="3" key="2">
    <citation type="submission" date="2023-07" db="EMBL/GenBank/DDBJ databases">
        <title>Genome of Winogradskyella sp. E313.</title>
        <authorList>
            <person name="Zhou Y."/>
        </authorList>
    </citation>
    <scope>NUCLEOTIDE SEQUENCE [LARGE SCALE GENOMIC DNA]</scope>
    <source>
        <strain evidence="3">E313</strain>
    </source>
</reference>
<organism evidence="2 3">
    <name type="scientific">Winogradskyella immobilis</name>
    <dbReference type="NCBI Taxonomy" id="2816852"/>
    <lineage>
        <taxon>Bacteria</taxon>
        <taxon>Pseudomonadati</taxon>
        <taxon>Bacteroidota</taxon>
        <taxon>Flavobacteriia</taxon>
        <taxon>Flavobacteriales</taxon>
        <taxon>Flavobacteriaceae</taxon>
        <taxon>Winogradskyella</taxon>
    </lineage>
</organism>
<dbReference type="InterPro" id="IPR025665">
    <property type="entry name" value="Beta-barrel_OMP_2"/>
</dbReference>
<dbReference type="RefSeq" id="WP_227476774.1">
    <property type="nucleotide sequence ID" value="NZ_JAFMPT010000007.1"/>
</dbReference>
<gene>
    <name evidence="2" type="ORF">J1C55_06995</name>
</gene>
<feature type="domain" description="Outer membrane protein beta-barrel" evidence="1">
    <location>
        <begin position="27"/>
        <end position="203"/>
    </location>
</feature>
<accession>A0ABS8EN92</accession>
<comment type="caution">
    <text evidence="2">The sequence shown here is derived from an EMBL/GenBank/DDBJ whole genome shotgun (WGS) entry which is preliminary data.</text>
</comment>
<protein>
    <submittedName>
        <fullName evidence="2">PorT family protein</fullName>
    </submittedName>
</protein>
<name>A0ABS8EN92_9FLAO</name>
<evidence type="ECO:0000313" key="2">
    <source>
        <dbReference type="EMBL" id="MCC1484327.1"/>
    </source>
</evidence>
<dbReference type="EMBL" id="JAFMPT010000007">
    <property type="protein sequence ID" value="MCC1484327.1"/>
    <property type="molecule type" value="Genomic_DNA"/>
</dbReference>
<proteinExistence type="predicted"/>
<reference evidence="3" key="1">
    <citation type="submission" date="2021-03" db="EMBL/GenBank/DDBJ databases">
        <title>Genome of Cognatishimia sp. F0-27.</title>
        <authorList>
            <person name="Ping X."/>
        </authorList>
    </citation>
    <scope>NUCLEOTIDE SEQUENCE [LARGE SCALE GENOMIC DNA]</scope>
    <source>
        <strain evidence="3">E313</strain>
    </source>
</reference>